<dbReference type="Gene3D" id="1.10.443.10">
    <property type="entry name" value="Intergrase catalytic core"/>
    <property type="match status" value="1"/>
</dbReference>
<evidence type="ECO:0000313" key="8">
    <source>
        <dbReference type="EMBL" id="GCC50665.1"/>
    </source>
</evidence>
<evidence type="ECO:0000256" key="1">
    <source>
        <dbReference type="ARBA" id="ARBA00008857"/>
    </source>
</evidence>
<gene>
    <name evidence="8" type="ORF">SanaruYs_08830</name>
</gene>
<comment type="similarity">
    <text evidence="1">Belongs to the 'phage' integrase family.</text>
</comment>
<name>A0A401U6Z6_9BACT</name>
<organism evidence="8 9">
    <name type="scientific">Chryseotalea sanaruensis</name>
    <dbReference type="NCBI Taxonomy" id="2482724"/>
    <lineage>
        <taxon>Bacteria</taxon>
        <taxon>Pseudomonadati</taxon>
        <taxon>Bacteroidota</taxon>
        <taxon>Cytophagia</taxon>
        <taxon>Cytophagales</taxon>
        <taxon>Chryseotaleaceae</taxon>
        <taxon>Chryseotalea</taxon>
    </lineage>
</organism>
<protein>
    <recommendedName>
        <fullName evidence="10">Integrase</fullName>
    </recommendedName>
</protein>
<evidence type="ECO:0000256" key="4">
    <source>
        <dbReference type="ARBA" id="ARBA00023172"/>
    </source>
</evidence>
<evidence type="ECO:0000256" key="5">
    <source>
        <dbReference type="PROSITE-ProRule" id="PRU01248"/>
    </source>
</evidence>
<accession>A0A401U6Z6</accession>
<dbReference type="PANTHER" id="PTHR30349:SF64">
    <property type="entry name" value="PROPHAGE INTEGRASE INTD-RELATED"/>
    <property type="match status" value="1"/>
</dbReference>
<dbReference type="PANTHER" id="PTHR30349">
    <property type="entry name" value="PHAGE INTEGRASE-RELATED"/>
    <property type="match status" value="1"/>
</dbReference>
<feature type="domain" description="Core-binding (CB)" evidence="7">
    <location>
        <begin position="123"/>
        <end position="207"/>
    </location>
</feature>
<dbReference type="InterPro" id="IPR050090">
    <property type="entry name" value="Tyrosine_recombinase_XerCD"/>
</dbReference>
<keyword evidence="9" id="KW-1185">Reference proteome</keyword>
<proteinExistence type="inferred from homology"/>
<dbReference type="PROSITE" id="PS51900">
    <property type="entry name" value="CB"/>
    <property type="match status" value="1"/>
</dbReference>
<keyword evidence="3 5" id="KW-0238">DNA-binding</keyword>
<dbReference type="AlphaFoldDB" id="A0A401U6Z6"/>
<evidence type="ECO:0000313" key="9">
    <source>
        <dbReference type="Proteomes" id="UP000288227"/>
    </source>
</evidence>
<dbReference type="InterPro" id="IPR044068">
    <property type="entry name" value="CB"/>
</dbReference>
<dbReference type="InterPro" id="IPR011010">
    <property type="entry name" value="DNA_brk_join_enz"/>
</dbReference>
<reference evidence="8 9" key="1">
    <citation type="submission" date="2018-11" db="EMBL/GenBank/DDBJ databases">
        <title>Chryseotalea sanarue gen. nov., sp., nov., a member of the family Cytophagaceae, isolated from a brackish lake in Hamamatsu Japan.</title>
        <authorList>
            <person name="Maejima Y."/>
            <person name="Iino T."/>
            <person name="Muraguchi Y."/>
            <person name="Fukuda K."/>
            <person name="Ohkuma M."/>
            <person name="Moriuchi R."/>
            <person name="Dohra H."/>
            <person name="Kimbara K."/>
            <person name="Shintani M."/>
        </authorList>
    </citation>
    <scope>NUCLEOTIDE SEQUENCE [LARGE SCALE GENOMIC DNA]</scope>
    <source>
        <strain evidence="8 9">Ys</strain>
    </source>
</reference>
<evidence type="ECO:0000256" key="3">
    <source>
        <dbReference type="ARBA" id="ARBA00023125"/>
    </source>
</evidence>
<sequence length="406" mass="47340">MYDQFFDAKPAGVRLEKLFHRDLNCIAIHFPYDGYLITVTKQIEGILFSKTHRCWYVPDQAGLLKNLIAHFKRHNVEVDYSSINKASELLKDTDVSIDKQQATKIISLPPVEKPETKKLRALNEEQQIVLRMIEQKLHLKGYTSNTTKTYLFQFKEFMHFYANSYPIGLTDIDIRNYLLYLVEKKKVSKSTQNQAINAIKFFYEIVMGQVRQTYYIERPMKDRPLPQVLSEEEVVSIIQHAGNIKHTTMLMLIYAAGLRRSELINLKPGDVDMDRLTVFIRGGKGRKDRQSILAKQMIPMLKEYMKQYRPKRWLYEGKDGERYSAASMQMVLKKAVERAGIKKHVKLHTLRHSFATHLLESGTSTRYIQTLLGHESSRTTEIYTQVSRFALDKIKSPLDNILRLDK</sequence>
<feature type="domain" description="Tyr recombinase" evidence="6">
    <location>
        <begin position="224"/>
        <end position="396"/>
    </location>
</feature>
<dbReference type="RefSeq" id="WP_127121280.1">
    <property type="nucleotide sequence ID" value="NZ_BHXQ01000001.1"/>
</dbReference>
<dbReference type="InterPro" id="IPR010998">
    <property type="entry name" value="Integrase_recombinase_N"/>
</dbReference>
<dbReference type="InterPro" id="IPR013762">
    <property type="entry name" value="Integrase-like_cat_sf"/>
</dbReference>
<dbReference type="InterPro" id="IPR004107">
    <property type="entry name" value="Integrase_SAM-like_N"/>
</dbReference>
<evidence type="ECO:0000259" key="6">
    <source>
        <dbReference type="PROSITE" id="PS51898"/>
    </source>
</evidence>
<dbReference type="Proteomes" id="UP000288227">
    <property type="component" value="Unassembled WGS sequence"/>
</dbReference>
<dbReference type="GO" id="GO:0003677">
    <property type="term" value="F:DNA binding"/>
    <property type="evidence" value="ECO:0007669"/>
    <property type="project" value="UniProtKB-UniRule"/>
</dbReference>
<dbReference type="EMBL" id="BHXQ01000001">
    <property type="protein sequence ID" value="GCC50665.1"/>
    <property type="molecule type" value="Genomic_DNA"/>
</dbReference>
<dbReference type="InterPro" id="IPR002104">
    <property type="entry name" value="Integrase_catalytic"/>
</dbReference>
<evidence type="ECO:0000256" key="2">
    <source>
        <dbReference type="ARBA" id="ARBA00022908"/>
    </source>
</evidence>
<keyword evidence="2" id="KW-0229">DNA integration</keyword>
<dbReference type="PROSITE" id="PS51898">
    <property type="entry name" value="TYR_RECOMBINASE"/>
    <property type="match status" value="1"/>
</dbReference>
<dbReference type="Pfam" id="PF00589">
    <property type="entry name" value="Phage_integrase"/>
    <property type="match status" value="1"/>
</dbReference>
<comment type="caution">
    <text evidence="8">The sequence shown here is derived from an EMBL/GenBank/DDBJ whole genome shotgun (WGS) entry which is preliminary data.</text>
</comment>
<evidence type="ECO:0008006" key="10">
    <source>
        <dbReference type="Google" id="ProtNLM"/>
    </source>
</evidence>
<dbReference type="GO" id="GO:0015074">
    <property type="term" value="P:DNA integration"/>
    <property type="evidence" value="ECO:0007669"/>
    <property type="project" value="UniProtKB-KW"/>
</dbReference>
<dbReference type="SUPFAM" id="SSF56349">
    <property type="entry name" value="DNA breaking-rejoining enzymes"/>
    <property type="match status" value="1"/>
</dbReference>
<dbReference type="Gene3D" id="1.10.150.130">
    <property type="match status" value="1"/>
</dbReference>
<dbReference type="Pfam" id="PF13495">
    <property type="entry name" value="Phage_int_SAM_4"/>
    <property type="match status" value="1"/>
</dbReference>
<dbReference type="GO" id="GO:0006310">
    <property type="term" value="P:DNA recombination"/>
    <property type="evidence" value="ECO:0007669"/>
    <property type="project" value="UniProtKB-KW"/>
</dbReference>
<evidence type="ECO:0000259" key="7">
    <source>
        <dbReference type="PROSITE" id="PS51900"/>
    </source>
</evidence>
<keyword evidence="4" id="KW-0233">DNA recombination</keyword>
<dbReference type="OrthoDB" id="9801717at2"/>